<comment type="caution">
    <text evidence="1">The sequence shown here is derived from an EMBL/GenBank/DDBJ whole genome shotgun (WGS) entry which is preliminary data.</text>
</comment>
<proteinExistence type="predicted"/>
<dbReference type="EMBL" id="CAMPGE010025267">
    <property type="protein sequence ID" value="CAI2383045.1"/>
    <property type="molecule type" value="Genomic_DNA"/>
</dbReference>
<sequence>MLCSPAFAYHKFSEPYFKNSEDVFEFVTNGNHQVYILFIYNPQWAAEEIHHPMKARYDLERSELQKIIGQYGRNIHYSEINVASGDFTQLLQEVGINTADLDKYPVTVAIDDGHGVWVQGPREYHRIKQVIDQFEANPESHWY</sequence>
<name>A0AAD2D852_EUPCR</name>
<gene>
    <name evidence="1" type="ORF">ECRASSUSDP1_LOCUS24536</name>
</gene>
<dbReference type="AlphaFoldDB" id="A0AAD2D852"/>
<dbReference type="Proteomes" id="UP001295684">
    <property type="component" value="Unassembled WGS sequence"/>
</dbReference>
<organism evidence="1 2">
    <name type="scientific">Euplotes crassus</name>
    <dbReference type="NCBI Taxonomy" id="5936"/>
    <lineage>
        <taxon>Eukaryota</taxon>
        <taxon>Sar</taxon>
        <taxon>Alveolata</taxon>
        <taxon>Ciliophora</taxon>
        <taxon>Intramacronucleata</taxon>
        <taxon>Spirotrichea</taxon>
        <taxon>Hypotrichia</taxon>
        <taxon>Euplotida</taxon>
        <taxon>Euplotidae</taxon>
        <taxon>Moneuplotes</taxon>
    </lineage>
</organism>
<accession>A0AAD2D852</accession>
<protein>
    <submittedName>
        <fullName evidence="1">Uncharacterized protein</fullName>
    </submittedName>
</protein>
<keyword evidence="2" id="KW-1185">Reference proteome</keyword>
<evidence type="ECO:0000313" key="1">
    <source>
        <dbReference type="EMBL" id="CAI2383045.1"/>
    </source>
</evidence>
<reference evidence="1" key="1">
    <citation type="submission" date="2023-07" db="EMBL/GenBank/DDBJ databases">
        <authorList>
            <consortium name="AG Swart"/>
            <person name="Singh M."/>
            <person name="Singh A."/>
            <person name="Seah K."/>
            <person name="Emmerich C."/>
        </authorList>
    </citation>
    <scope>NUCLEOTIDE SEQUENCE</scope>
    <source>
        <strain evidence="1">DP1</strain>
    </source>
</reference>
<evidence type="ECO:0000313" key="2">
    <source>
        <dbReference type="Proteomes" id="UP001295684"/>
    </source>
</evidence>